<dbReference type="GO" id="GO:0022904">
    <property type="term" value="P:respiratory electron transport chain"/>
    <property type="evidence" value="ECO:0007669"/>
    <property type="project" value="InterPro"/>
</dbReference>
<dbReference type="GO" id="GO:0020037">
    <property type="term" value="F:heme binding"/>
    <property type="evidence" value="ECO:0007669"/>
    <property type="project" value="TreeGrafter"/>
</dbReference>
<keyword evidence="6 13" id="KW-0812">Transmembrane</keyword>
<dbReference type="PANTHER" id="PTHR30529">
    <property type="entry name" value="CYTOCHROME B561"/>
    <property type="match status" value="1"/>
</dbReference>
<evidence type="ECO:0000256" key="5">
    <source>
        <dbReference type="ARBA" id="ARBA00022617"/>
    </source>
</evidence>
<evidence type="ECO:0000256" key="3">
    <source>
        <dbReference type="ARBA" id="ARBA00022448"/>
    </source>
</evidence>
<dbReference type="Pfam" id="PF01292">
    <property type="entry name" value="Ni_hydr_CYTB"/>
    <property type="match status" value="1"/>
</dbReference>
<keyword evidence="11 13" id="KW-0472">Membrane</keyword>
<dbReference type="Proteomes" id="UP000564378">
    <property type="component" value="Unassembled WGS sequence"/>
</dbReference>
<feature type="transmembrane region" description="Helical" evidence="13">
    <location>
        <begin position="52"/>
        <end position="70"/>
    </location>
</feature>
<keyword evidence="7" id="KW-0479">Metal-binding</keyword>
<evidence type="ECO:0000256" key="2">
    <source>
        <dbReference type="ARBA" id="ARBA00004651"/>
    </source>
</evidence>
<keyword evidence="8" id="KW-0249">Electron transport</keyword>
<dbReference type="GO" id="GO:0046872">
    <property type="term" value="F:metal ion binding"/>
    <property type="evidence" value="ECO:0007669"/>
    <property type="project" value="UniProtKB-KW"/>
</dbReference>
<feature type="domain" description="Cytochrome b561 bacterial/Ni-hydrogenase" evidence="14">
    <location>
        <begin position="12"/>
        <end position="183"/>
    </location>
</feature>
<evidence type="ECO:0000256" key="12">
    <source>
        <dbReference type="ARBA" id="ARBA00037975"/>
    </source>
</evidence>
<evidence type="ECO:0000256" key="8">
    <source>
        <dbReference type="ARBA" id="ARBA00022982"/>
    </source>
</evidence>
<evidence type="ECO:0000259" key="14">
    <source>
        <dbReference type="Pfam" id="PF01292"/>
    </source>
</evidence>
<evidence type="ECO:0000313" key="15">
    <source>
        <dbReference type="EMBL" id="MBC2777402.1"/>
    </source>
</evidence>
<comment type="similarity">
    <text evidence="12">Belongs to the cytochrome b561 family.</text>
</comment>
<dbReference type="InterPro" id="IPR052168">
    <property type="entry name" value="Cytochrome_b561_oxidase"/>
</dbReference>
<keyword evidence="3" id="KW-0813">Transport</keyword>
<evidence type="ECO:0000313" key="16">
    <source>
        <dbReference type="Proteomes" id="UP000564378"/>
    </source>
</evidence>
<evidence type="ECO:0000256" key="10">
    <source>
        <dbReference type="ARBA" id="ARBA00023004"/>
    </source>
</evidence>
<evidence type="ECO:0000256" key="4">
    <source>
        <dbReference type="ARBA" id="ARBA00022475"/>
    </source>
</evidence>
<protein>
    <submittedName>
        <fullName evidence="15">Cytochrome b</fullName>
    </submittedName>
</protein>
<accession>A0A842HWQ8</accession>
<keyword evidence="9 13" id="KW-1133">Transmembrane helix</keyword>
<evidence type="ECO:0000256" key="7">
    <source>
        <dbReference type="ARBA" id="ARBA00022723"/>
    </source>
</evidence>
<comment type="subcellular location">
    <subcellularLocation>
        <location evidence="2">Cell membrane</location>
        <topology evidence="2">Multi-pass membrane protein</topology>
    </subcellularLocation>
</comment>
<reference evidence="15 16" key="1">
    <citation type="submission" date="2020-08" db="EMBL/GenBank/DDBJ databases">
        <title>Draft genome sequence of Parasphingopyxis sp. GrpM-11.</title>
        <authorList>
            <person name="Oh J."/>
            <person name="Roh D.-H."/>
        </authorList>
    </citation>
    <scope>NUCLEOTIDE SEQUENCE [LARGE SCALE GENOMIC DNA]</scope>
    <source>
        <strain evidence="15 16">GrpM-11</strain>
    </source>
</reference>
<keyword evidence="4" id="KW-1003">Cell membrane</keyword>
<dbReference type="GO" id="GO:0005886">
    <property type="term" value="C:plasma membrane"/>
    <property type="evidence" value="ECO:0007669"/>
    <property type="project" value="UniProtKB-SubCell"/>
</dbReference>
<proteinExistence type="inferred from homology"/>
<dbReference type="RefSeq" id="WP_185800613.1">
    <property type="nucleotide sequence ID" value="NZ_JACJVJ010000001.1"/>
</dbReference>
<gene>
    <name evidence="15" type="ORF">H6P80_07185</name>
</gene>
<dbReference type="GO" id="GO:0009055">
    <property type="term" value="F:electron transfer activity"/>
    <property type="evidence" value="ECO:0007669"/>
    <property type="project" value="InterPro"/>
</dbReference>
<dbReference type="AlphaFoldDB" id="A0A842HWQ8"/>
<evidence type="ECO:0000256" key="6">
    <source>
        <dbReference type="ARBA" id="ARBA00022692"/>
    </source>
</evidence>
<keyword evidence="10" id="KW-0408">Iron</keyword>
<comment type="cofactor">
    <cofactor evidence="1">
        <name>heme b</name>
        <dbReference type="ChEBI" id="CHEBI:60344"/>
    </cofactor>
</comment>
<dbReference type="SUPFAM" id="SSF81342">
    <property type="entry name" value="Transmembrane di-heme cytochromes"/>
    <property type="match status" value="1"/>
</dbReference>
<feature type="transmembrane region" description="Helical" evidence="13">
    <location>
        <begin position="153"/>
        <end position="171"/>
    </location>
</feature>
<dbReference type="InterPro" id="IPR011577">
    <property type="entry name" value="Cyt_b561_bac/Ni-Hgenase"/>
</dbReference>
<dbReference type="PANTHER" id="PTHR30529:SF1">
    <property type="entry name" value="CYTOCHROME B561 HOMOLOG 2"/>
    <property type="match status" value="1"/>
</dbReference>
<dbReference type="InterPro" id="IPR016174">
    <property type="entry name" value="Di-haem_cyt_TM"/>
</dbReference>
<feature type="transmembrane region" description="Helical" evidence="13">
    <location>
        <begin position="96"/>
        <end position="113"/>
    </location>
</feature>
<feature type="transmembrane region" description="Helical" evidence="13">
    <location>
        <begin position="12"/>
        <end position="32"/>
    </location>
</feature>
<sequence>MASATGNATAPRYSGVAMLLHWLIAALVLANIGLAELTEDLSRAARGPYMDIHKACGISVLALMVIRLAWRMGHKPPPFPESMAGWEKALARTTHWIFYGLLIALPLSGWLWMSTIPAPVSYFGLFGVPAWPVAGNEALGDVLHETHEIMGKAIFYLAIFHTLAAFKHLVIDKDGVFGRMLPGRSA</sequence>
<keyword evidence="5" id="KW-0349">Heme</keyword>
<evidence type="ECO:0000256" key="1">
    <source>
        <dbReference type="ARBA" id="ARBA00001970"/>
    </source>
</evidence>
<organism evidence="15 16">
    <name type="scientific">Parasphingopyxis marina</name>
    <dbReference type="NCBI Taxonomy" id="2761622"/>
    <lineage>
        <taxon>Bacteria</taxon>
        <taxon>Pseudomonadati</taxon>
        <taxon>Pseudomonadota</taxon>
        <taxon>Alphaproteobacteria</taxon>
        <taxon>Sphingomonadales</taxon>
        <taxon>Sphingomonadaceae</taxon>
        <taxon>Parasphingopyxis</taxon>
    </lineage>
</organism>
<evidence type="ECO:0000256" key="9">
    <source>
        <dbReference type="ARBA" id="ARBA00022989"/>
    </source>
</evidence>
<evidence type="ECO:0000256" key="13">
    <source>
        <dbReference type="SAM" id="Phobius"/>
    </source>
</evidence>
<comment type="caution">
    <text evidence="15">The sequence shown here is derived from an EMBL/GenBank/DDBJ whole genome shotgun (WGS) entry which is preliminary data.</text>
</comment>
<dbReference type="EMBL" id="JACJVJ010000001">
    <property type="protein sequence ID" value="MBC2777402.1"/>
    <property type="molecule type" value="Genomic_DNA"/>
</dbReference>
<keyword evidence="16" id="KW-1185">Reference proteome</keyword>
<name>A0A842HWQ8_9SPHN</name>
<evidence type="ECO:0000256" key="11">
    <source>
        <dbReference type="ARBA" id="ARBA00023136"/>
    </source>
</evidence>